<sequence length="197" mass="22852">MADQRIDEANKIIAFLNHHPAVQNSFLRGSLSNGNHDEFSDIDIGIDVTGSDNGEFAKELPSLISSNFNILFHDWSPSLLPEEYVITFVHKDFPIFWIIDVQVMATPHHPTLTEVQVNKYHHLLKLWILNLKYYLRGNEEADENIVKLAKRTFNKEVENTDVPYLLSQILKEIKENVEPALHTFIEKCEIELIKRLF</sequence>
<dbReference type="Proteomes" id="UP000613512">
    <property type="component" value="Unassembled WGS sequence"/>
</dbReference>
<evidence type="ECO:0000313" key="2">
    <source>
        <dbReference type="EMBL" id="GGA60012.1"/>
    </source>
</evidence>
<dbReference type="SUPFAM" id="SSF81301">
    <property type="entry name" value="Nucleotidyltransferase"/>
    <property type="match status" value="1"/>
</dbReference>
<dbReference type="Gene3D" id="3.30.460.10">
    <property type="entry name" value="Beta Polymerase, domain 2"/>
    <property type="match status" value="1"/>
</dbReference>
<accession>A0A916RKF2</accession>
<protein>
    <recommendedName>
        <fullName evidence="1">Polymerase beta nucleotidyltransferase domain-containing protein</fullName>
    </recommendedName>
</protein>
<feature type="domain" description="Polymerase beta nucleotidyltransferase" evidence="1">
    <location>
        <begin position="10"/>
        <end position="65"/>
    </location>
</feature>
<proteinExistence type="predicted"/>
<name>A0A916RKF2_9BACI</name>
<dbReference type="Pfam" id="PF18765">
    <property type="entry name" value="Polbeta"/>
    <property type="match status" value="1"/>
</dbReference>
<dbReference type="InterPro" id="IPR041633">
    <property type="entry name" value="Polbeta"/>
</dbReference>
<evidence type="ECO:0000259" key="1">
    <source>
        <dbReference type="Pfam" id="PF18765"/>
    </source>
</evidence>
<reference evidence="2" key="2">
    <citation type="submission" date="2020-09" db="EMBL/GenBank/DDBJ databases">
        <authorList>
            <person name="Sun Q."/>
            <person name="Zhou Y."/>
        </authorList>
    </citation>
    <scope>NUCLEOTIDE SEQUENCE</scope>
    <source>
        <strain evidence="2">CGMCC 1.12408</strain>
    </source>
</reference>
<reference evidence="2" key="1">
    <citation type="journal article" date="2014" name="Int. J. Syst. Evol. Microbiol.">
        <title>Complete genome sequence of Corynebacterium casei LMG S-19264T (=DSM 44701T), isolated from a smear-ripened cheese.</title>
        <authorList>
            <consortium name="US DOE Joint Genome Institute (JGI-PGF)"/>
            <person name="Walter F."/>
            <person name="Albersmeier A."/>
            <person name="Kalinowski J."/>
            <person name="Ruckert C."/>
        </authorList>
    </citation>
    <scope>NUCLEOTIDE SEQUENCE</scope>
    <source>
        <strain evidence="2">CGMCC 1.12408</strain>
    </source>
</reference>
<gene>
    <name evidence="2" type="ORF">GCM10008025_00050</name>
</gene>
<dbReference type="AlphaFoldDB" id="A0A916RKF2"/>
<evidence type="ECO:0000313" key="3">
    <source>
        <dbReference type="Proteomes" id="UP000613512"/>
    </source>
</evidence>
<organism evidence="2 3">
    <name type="scientific">Ornithinibacillus halotolerans</name>
    <dbReference type="NCBI Taxonomy" id="1274357"/>
    <lineage>
        <taxon>Bacteria</taxon>
        <taxon>Bacillati</taxon>
        <taxon>Bacillota</taxon>
        <taxon>Bacilli</taxon>
        <taxon>Bacillales</taxon>
        <taxon>Bacillaceae</taxon>
        <taxon>Ornithinibacillus</taxon>
    </lineage>
</organism>
<keyword evidence="3" id="KW-1185">Reference proteome</keyword>
<comment type="caution">
    <text evidence="2">The sequence shown here is derived from an EMBL/GenBank/DDBJ whole genome shotgun (WGS) entry which is preliminary data.</text>
</comment>
<dbReference type="EMBL" id="BMEY01000001">
    <property type="protein sequence ID" value="GGA60012.1"/>
    <property type="molecule type" value="Genomic_DNA"/>
</dbReference>
<dbReference type="InterPro" id="IPR043519">
    <property type="entry name" value="NT_sf"/>
</dbReference>